<keyword evidence="2" id="KW-1185">Reference proteome</keyword>
<evidence type="ECO:0000313" key="1">
    <source>
        <dbReference type="EMBL" id="SDP68460.1"/>
    </source>
</evidence>
<dbReference type="OrthoDB" id="8811858at2"/>
<name>A0A1H0UQT0_9BURK</name>
<dbReference type="EMBL" id="FNJL01000021">
    <property type="protein sequence ID" value="SDP68460.1"/>
    <property type="molecule type" value="Genomic_DNA"/>
</dbReference>
<gene>
    <name evidence="1" type="ORF">SAMN04489708_12140</name>
</gene>
<accession>A0A1H0UQT0</accession>
<organism evidence="1 2">
    <name type="scientific">Paracidovorax cattleyae</name>
    <dbReference type="NCBI Taxonomy" id="80868"/>
    <lineage>
        <taxon>Bacteria</taxon>
        <taxon>Pseudomonadati</taxon>
        <taxon>Pseudomonadota</taxon>
        <taxon>Betaproteobacteria</taxon>
        <taxon>Burkholderiales</taxon>
        <taxon>Comamonadaceae</taxon>
        <taxon>Paracidovorax</taxon>
    </lineage>
</organism>
<evidence type="ECO:0000313" key="2">
    <source>
        <dbReference type="Proteomes" id="UP000199317"/>
    </source>
</evidence>
<reference evidence="2" key="1">
    <citation type="submission" date="2016-10" db="EMBL/GenBank/DDBJ databases">
        <authorList>
            <person name="Varghese N."/>
            <person name="Submissions S."/>
        </authorList>
    </citation>
    <scope>NUCLEOTIDE SEQUENCE [LARGE SCALE GENOMIC DNA]</scope>
    <source>
        <strain evidence="2">DSM 17101</strain>
    </source>
</reference>
<evidence type="ECO:0008006" key="3">
    <source>
        <dbReference type="Google" id="ProtNLM"/>
    </source>
</evidence>
<dbReference type="RefSeq" id="WP_092836264.1">
    <property type="nucleotide sequence ID" value="NZ_CP028290.1"/>
</dbReference>
<proteinExistence type="predicted"/>
<dbReference type="AlphaFoldDB" id="A0A1H0UQT0"/>
<dbReference type="Proteomes" id="UP000199317">
    <property type="component" value="Unassembled WGS sequence"/>
</dbReference>
<protein>
    <recommendedName>
        <fullName evidence="3">Killing trait domain-containing protein</fullName>
    </recommendedName>
</protein>
<sequence>MGRIEIKDITGGDGLPAAVIEAVALSGMATAHQPSALSSQAYANQVTSNQLSAQNQVARQDAMNRLHLSILAQAVNQVQDLQPAATRSGTEVLSGGEVAQALADLKAVLGALPTR</sequence>